<proteinExistence type="predicted"/>
<organism evidence="2 3">
    <name type="scientific">Starkeya nomas</name>
    <dbReference type="NCBI Taxonomy" id="2666134"/>
    <lineage>
        <taxon>Bacteria</taxon>
        <taxon>Pseudomonadati</taxon>
        <taxon>Pseudomonadota</taxon>
        <taxon>Alphaproteobacteria</taxon>
        <taxon>Hyphomicrobiales</taxon>
        <taxon>Xanthobacteraceae</taxon>
        <taxon>Starkeya</taxon>
    </lineage>
</organism>
<gene>
    <name evidence="2" type="ORF">STARVERO_02227</name>
</gene>
<keyword evidence="1" id="KW-0732">Signal</keyword>
<feature type="signal peptide" evidence="1">
    <location>
        <begin position="1"/>
        <end position="34"/>
    </location>
</feature>
<keyword evidence="3" id="KW-1185">Reference proteome</keyword>
<name>A0A5S9P3W2_9HYPH</name>
<accession>A0A5S9P3W2</accession>
<evidence type="ECO:0000313" key="2">
    <source>
        <dbReference type="EMBL" id="CAA0097999.1"/>
    </source>
</evidence>
<protein>
    <submittedName>
        <fullName evidence="2">Uncharacterized protein</fullName>
    </submittedName>
</protein>
<dbReference type="Proteomes" id="UP000433050">
    <property type="component" value="Unassembled WGS sequence"/>
</dbReference>
<sequence>MTTSRPRMCARTGLLAAVVAGSALLSAFGGDARAAVVYCTAPGIPAGCIVRPTPYAPAARAVVYCTRPGYPVGCVAGGAVAAPAARAVVRPGPGVNAGGPVNRPGLR</sequence>
<dbReference type="EMBL" id="CACSAS010000001">
    <property type="protein sequence ID" value="CAA0097999.1"/>
    <property type="molecule type" value="Genomic_DNA"/>
</dbReference>
<reference evidence="2 3" key="1">
    <citation type="submission" date="2019-12" db="EMBL/GenBank/DDBJ databases">
        <authorList>
            <person name="Reyes-Prieto M."/>
        </authorList>
    </citation>
    <scope>NUCLEOTIDE SEQUENCE [LARGE SCALE GENOMIC DNA]</scope>
    <source>
        <strain evidence="2">HF14-78462</strain>
    </source>
</reference>
<evidence type="ECO:0000256" key="1">
    <source>
        <dbReference type="SAM" id="SignalP"/>
    </source>
</evidence>
<feature type="chain" id="PRO_5025043059" evidence="1">
    <location>
        <begin position="35"/>
        <end position="107"/>
    </location>
</feature>
<dbReference type="AlphaFoldDB" id="A0A5S9P3W2"/>
<evidence type="ECO:0000313" key="3">
    <source>
        <dbReference type="Proteomes" id="UP000433050"/>
    </source>
</evidence>